<dbReference type="InterPro" id="IPR010930">
    <property type="entry name" value="Flg_bb/hook_C_dom"/>
</dbReference>
<comment type="subcellular location">
    <subcellularLocation>
        <location evidence="1 6">Bacterial flagellum basal body</location>
    </subcellularLocation>
</comment>
<evidence type="ECO:0000256" key="2">
    <source>
        <dbReference type="ARBA" id="ARBA00009677"/>
    </source>
</evidence>
<dbReference type="Pfam" id="PF00460">
    <property type="entry name" value="Flg_bb_rod"/>
    <property type="match status" value="1"/>
</dbReference>
<keyword evidence="10" id="KW-0966">Cell projection</keyword>
<proteinExistence type="inferred from homology"/>
<dbReference type="InterPro" id="IPR037925">
    <property type="entry name" value="FlgE/F/G-like"/>
</dbReference>
<dbReference type="InterPro" id="IPR020013">
    <property type="entry name" value="Flagellar_FlgE/F/G"/>
</dbReference>
<evidence type="ECO:0000256" key="6">
    <source>
        <dbReference type="RuleBase" id="RU362116"/>
    </source>
</evidence>
<protein>
    <recommendedName>
        <fullName evidence="5 6">Flagellar basal-body rod protein FlgF</fullName>
    </recommendedName>
</protein>
<dbReference type="Proteomes" id="UP000245820">
    <property type="component" value="Chromosome"/>
</dbReference>
<keyword evidence="10" id="KW-0282">Flagellum</keyword>
<feature type="domain" description="Flagellar basal-body/hook protein C-terminal" evidence="8">
    <location>
        <begin position="196"/>
        <end position="238"/>
    </location>
</feature>
<keyword evidence="3 6" id="KW-0975">Bacterial flagellum</keyword>
<dbReference type="InterPro" id="IPR053967">
    <property type="entry name" value="LlgE_F_G-like_D1"/>
</dbReference>
<dbReference type="EMBL" id="CP029343">
    <property type="protein sequence ID" value="AWL04383.1"/>
    <property type="molecule type" value="Genomic_DNA"/>
</dbReference>
<evidence type="ECO:0000256" key="3">
    <source>
        <dbReference type="ARBA" id="ARBA00023143"/>
    </source>
</evidence>
<dbReference type="RefSeq" id="WP_109344768.1">
    <property type="nucleotide sequence ID" value="NZ_CP029343.1"/>
</dbReference>
<comment type="subunit">
    <text evidence="4 6">The basal body constitutes a major portion of the flagellar organelle and consists of five rings (E,L,P,S, and M) mounted on a central rod. The rod consists of about 26 subunits of FlgG in the distal portion, and FlgB, FlgC and FlgF are thought to build up the proximal portion of the rod with about 6 subunits each.</text>
</comment>
<dbReference type="GO" id="GO:0071978">
    <property type="term" value="P:bacterial-type flagellum-dependent swarming motility"/>
    <property type="evidence" value="ECO:0007669"/>
    <property type="project" value="TreeGrafter"/>
</dbReference>
<dbReference type="PANTHER" id="PTHR30435">
    <property type="entry name" value="FLAGELLAR PROTEIN"/>
    <property type="match status" value="1"/>
</dbReference>
<dbReference type="SUPFAM" id="SSF117143">
    <property type="entry name" value="Flagellar hook protein flgE"/>
    <property type="match status" value="1"/>
</dbReference>
<accession>A0A2S2DG73</accession>
<dbReference type="KEGG" id="mtim:DIR46_07985"/>
<dbReference type="PANTHER" id="PTHR30435:SF18">
    <property type="entry name" value="FLAGELLAR BASAL-BODY ROD PROTEIN FLGF"/>
    <property type="match status" value="1"/>
</dbReference>
<reference evidence="10 11" key="1">
    <citation type="submission" date="2018-05" db="EMBL/GenBank/DDBJ databases">
        <title>Complete genome sequence of Massilia oculi sp. nov. CCUG 43427T (=DSM 26321T), the type strain of M. oculi, and comparison with genome sequences of other Massilia strains.</title>
        <authorList>
            <person name="Zhu B."/>
        </authorList>
    </citation>
    <scope>NUCLEOTIDE SEQUENCE [LARGE SCALE GENOMIC DNA]</scope>
    <source>
        <strain evidence="10 11">CCUG 43427</strain>
    </source>
</reference>
<evidence type="ECO:0000259" key="9">
    <source>
        <dbReference type="Pfam" id="PF22692"/>
    </source>
</evidence>
<dbReference type="Pfam" id="PF06429">
    <property type="entry name" value="Flg_bbr_C"/>
    <property type="match status" value="1"/>
</dbReference>
<gene>
    <name evidence="10" type="ORF">DIR46_07985</name>
</gene>
<evidence type="ECO:0000256" key="4">
    <source>
        <dbReference type="ARBA" id="ARBA00038560"/>
    </source>
</evidence>
<feature type="domain" description="Flagellar basal body rod protein N-terminal" evidence="7">
    <location>
        <begin position="7"/>
        <end position="35"/>
    </location>
</feature>
<dbReference type="AlphaFoldDB" id="A0A2S2DG73"/>
<keyword evidence="10" id="KW-0969">Cilium</keyword>
<comment type="similarity">
    <text evidence="2 6">Belongs to the flagella basal body rod proteins family.</text>
</comment>
<evidence type="ECO:0000259" key="7">
    <source>
        <dbReference type="Pfam" id="PF00460"/>
    </source>
</evidence>
<feature type="domain" description="Flagellar hook protein FlgE/F/G-like D1" evidence="9">
    <location>
        <begin position="81"/>
        <end position="144"/>
    </location>
</feature>
<dbReference type="NCBIfam" id="TIGR03506">
    <property type="entry name" value="FlgEFG_subfam"/>
    <property type="match status" value="1"/>
</dbReference>
<evidence type="ECO:0000259" key="8">
    <source>
        <dbReference type="Pfam" id="PF06429"/>
    </source>
</evidence>
<name>A0A2S2DG73_9BURK</name>
<dbReference type="OrthoDB" id="9804559at2"/>
<dbReference type="NCBIfam" id="NF009280">
    <property type="entry name" value="PRK12640.1"/>
    <property type="match status" value="1"/>
</dbReference>
<keyword evidence="11" id="KW-1185">Reference proteome</keyword>
<dbReference type="Pfam" id="PF22692">
    <property type="entry name" value="LlgE_F_G_D1"/>
    <property type="match status" value="1"/>
</dbReference>
<evidence type="ECO:0000256" key="1">
    <source>
        <dbReference type="ARBA" id="ARBA00004117"/>
    </source>
</evidence>
<evidence type="ECO:0000313" key="10">
    <source>
        <dbReference type="EMBL" id="AWL04383.1"/>
    </source>
</evidence>
<sequence length="241" mass="25188">MDKFIFTAVSGAERTLRAQQVRANNLANADTPGFRANIELASVQALGGYGFDDVHLSRNQADAVSVRSGAVRDTGRSLDVAVNGNGYLAVEFGEAEAYTRAGAIDIDANGALSVNGRPLLGEGGAIVLPPHTAVDIANDGTISVMPEGGTVTQIIDRLRLVSADGAQLTKNEAGLIVTRDGQPLALDANVTVRGRALEGSNVSAVEEMVAVMSLNRSFELQMKMFKASDSMNESGNRLLGA</sequence>
<dbReference type="InterPro" id="IPR001444">
    <property type="entry name" value="Flag_bb_rod_N"/>
</dbReference>
<organism evidence="10 11">
    <name type="scientific">Massilia oculi</name>
    <dbReference type="NCBI Taxonomy" id="945844"/>
    <lineage>
        <taxon>Bacteria</taxon>
        <taxon>Pseudomonadati</taxon>
        <taxon>Pseudomonadota</taxon>
        <taxon>Betaproteobacteria</taxon>
        <taxon>Burkholderiales</taxon>
        <taxon>Oxalobacteraceae</taxon>
        <taxon>Telluria group</taxon>
        <taxon>Massilia</taxon>
    </lineage>
</organism>
<dbReference type="GO" id="GO:0030694">
    <property type="term" value="C:bacterial-type flagellum basal body, rod"/>
    <property type="evidence" value="ECO:0007669"/>
    <property type="project" value="UniProtKB-UniRule"/>
</dbReference>
<evidence type="ECO:0000313" key="11">
    <source>
        <dbReference type="Proteomes" id="UP000245820"/>
    </source>
</evidence>
<evidence type="ECO:0000256" key="5">
    <source>
        <dbReference type="ARBA" id="ARBA00040228"/>
    </source>
</evidence>